<evidence type="ECO:0000313" key="1">
    <source>
        <dbReference type="EMBL" id="BBI64265.1"/>
    </source>
</evidence>
<dbReference type="AlphaFoldDB" id="A0A455UDW0"/>
<organism evidence="1 2">
    <name type="scientific">Vreelandella sulfidaeris</name>
    <dbReference type="NCBI Taxonomy" id="115553"/>
    <lineage>
        <taxon>Bacteria</taxon>
        <taxon>Pseudomonadati</taxon>
        <taxon>Pseudomonadota</taxon>
        <taxon>Gammaproteobacteria</taxon>
        <taxon>Oceanospirillales</taxon>
        <taxon>Halomonadaceae</taxon>
        <taxon>Vreelandella</taxon>
    </lineage>
</organism>
<evidence type="ECO:0000313" key="2">
    <source>
        <dbReference type="Proteomes" id="UP000320231"/>
    </source>
</evidence>
<accession>A0A455UDW0</accession>
<reference evidence="1 2" key="1">
    <citation type="journal article" date="2019" name="Microbiol. Resour. Announc.">
        <title>Complete Genome Sequence of Halomonas sulfidaeris Strain Esulfide1 Isolated from a Metal Sulfide Rock at a Depth of 2,200 Meters, Obtained Using Nanopore Sequencing.</title>
        <authorList>
            <person name="Saito M."/>
            <person name="Nishigata A."/>
            <person name="Galipon J."/>
            <person name="Arakawa K."/>
        </authorList>
    </citation>
    <scope>NUCLEOTIDE SEQUENCE [LARGE SCALE GENOMIC DNA]</scope>
    <source>
        <strain evidence="1 2">ATCC BAA-803</strain>
    </source>
</reference>
<sequence length="66" mass="7462">MATLVVVTLIAVVWGVRLARRLRRLDEERQQEDVRQQDPIMSQVERQEASLNSVLSEITESLGGGK</sequence>
<dbReference type="EMBL" id="AP019514">
    <property type="protein sequence ID" value="BBI64265.1"/>
    <property type="molecule type" value="Genomic_DNA"/>
</dbReference>
<dbReference type="KEGG" id="hsr:HSBAA_55710"/>
<name>A0A455UDW0_9GAMM</name>
<protein>
    <submittedName>
        <fullName evidence="1">Uncharacterized protein</fullName>
    </submittedName>
</protein>
<dbReference type="Proteomes" id="UP000320231">
    <property type="component" value="Chromosome"/>
</dbReference>
<gene>
    <name evidence="1" type="ORF">HSBAA_55710</name>
</gene>
<proteinExistence type="predicted"/>